<dbReference type="GO" id="GO:0005654">
    <property type="term" value="C:nucleoplasm"/>
    <property type="evidence" value="ECO:0007669"/>
    <property type="project" value="TreeGrafter"/>
</dbReference>
<dbReference type="EMBL" id="LNIX01000001">
    <property type="protein sequence ID" value="OXA65040.1"/>
    <property type="molecule type" value="Genomic_DNA"/>
</dbReference>
<feature type="compositionally biased region" description="Basic and acidic residues" evidence="5">
    <location>
        <begin position="8"/>
        <end position="23"/>
    </location>
</feature>
<dbReference type="GO" id="GO:0008380">
    <property type="term" value="P:RNA splicing"/>
    <property type="evidence" value="ECO:0007669"/>
    <property type="project" value="UniProtKB-KW"/>
</dbReference>
<protein>
    <submittedName>
        <fullName evidence="7">SURP and G-patch domain-containing protein 1</fullName>
    </submittedName>
</protein>
<organism evidence="7 8">
    <name type="scientific">Folsomia candida</name>
    <name type="common">Springtail</name>
    <dbReference type="NCBI Taxonomy" id="158441"/>
    <lineage>
        <taxon>Eukaryota</taxon>
        <taxon>Metazoa</taxon>
        <taxon>Ecdysozoa</taxon>
        <taxon>Arthropoda</taxon>
        <taxon>Hexapoda</taxon>
        <taxon>Collembola</taxon>
        <taxon>Entomobryomorpha</taxon>
        <taxon>Isotomoidea</taxon>
        <taxon>Isotomidae</taxon>
        <taxon>Proisotominae</taxon>
        <taxon>Folsomia</taxon>
    </lineage>
</organism>
<evidence type="ECO:0000256" key="1">
    <source>
        <dbReference type="ARBA" id="ARBA00004123"/>
    </source>
</evidence>
<evidence type="ECO:0000256" key="4">
    <source>
        <dbReference type="ARBA" id="ARBA00023242"/>
    </source>
</evidence>
<feature type="region of interest" description="Disordered" evidence="5">
    <location>
        <begin position="483"/>
        <end position="524"/>
    </location>
</feature>
<feature type="region of interest" description="Disordered" evidence="5">
    <location>
        <begin position="42"/>
        <end position="89"/>
    </location>
</feature>
<name>A0A226F6S9_FOLCA</name>
<gene>
    <name evidence="7" type="ORF">Fcan01_02772</name>
</gene>
<evidence type="ECO:0000313" key="8">
    <source>
        <dbReference type="Proteomes" id="UP000198287"/>
    </source>
</evidence>
<dbReference type="GO" id="GO:0003723">
    <property type="term" value="F:RNA binding"/>
    <property type="evidence" value="ECO:0007669"/>
    <property type="project" value="InterPro"/>
</dbReference>
<keyword evidence="3" id="KW-0508">mRNA splicing</keyword>
<dbReference type="InterPro" id="IPR035967">
    <property type="entry name" value="SWAP/Surp_sf"/>
</dbReference>
<keyword evidence="4" id="KW-0539">Nucleus</keyword>
<feature type="region of interest" description="Disordered" evidence="5">
    <location>
        <begin position="232"/>
        <end position="287"/>
    </location>
</feature>
<dbReference type="STRING" id="158441.A0A226F6S9"/>
<dbReference type="PANTHER" id="PTHR23340">
    <property type="entry name" value="ARGININE/SERINE RICH SPLICING FACTOR SF4/14"/>
    <property type="match status" value="1"/>
</dbReference>
<keyword evidence="2" id="KW-0507">mRNA processing</keyword>
<feature type="compositionally biased region" description="Basic residues" evidence="5">
    <location>
        <begin position="245"/>
        <end position="254"/>
    </location>
</feature>
<proteinExistence type="predicted"/>
<evidence type="ECO:0000259" key="6">
    <source>
        <dbReference type="PROSITE" id="PS50174"/>
    </source>
</evidence>
<comment type="caution">
    <text evidence="7">The sequence shown here is derived from an EMBL/GenBank/DDBJ whole genome shotgun (WGS) entry which is preliminary data.</text>
</comment>
<dbReference type="AlphaFoldDB" id="A0A226F6S9"/>
<evidence type="ECO:0000256" key="3">
    <source>
        <dbReference type="ARBA" id="ARBA00023187"/>
    </source>
</evidence>
<sequence>MFYGKSGGNDRHGFGRNDRHDQMVKQQQLIEQKKREIQARLDAERKKELQECEATAGDTDNAEVDVKSPSSIVAGASSSTASTSPSSQRYNKQIFKCRAGGDVMRVFKSKQRWTRPQILLEYESLCKREVEGKKPAAVQFNFNNDGSFLEQFKKMQEETMKKKKEEEAAALAATGVEIKEEPLDYDDYGNPVKNNPAIKILRQENVARHSGGSNNNSNSNNRRYDPDASIEQEYYNAPPPPPPRPGHHQHHHNVKPYFNQRPSNMGMDYHQYNKASPPPPPPPPPPLPIHVTAPKQLGFPSPQVKALAAVVAEKGDYIEDEQRMKQHDPLMWFLNKPDSTEYKTFRALVAEIKSDIMTHMRYNQAPPPPPPIVTKEFSIKPEPGLIKAEPSFSPLPVQPCFNNFIKIEPSSGSLQQSIPSPYSNFVKSDPCTTPPPPPTTTKAASYDAFNFIKSEQSTVGPTSSSASAATSYSNFVKSEPVSCTGAIKREAPSSDSEETEQERKERKRRSRWGPQSQADLPPAGVVTIPLVPGLSLVPYGSGESAEEIGMNLMNMPLLPVSAMGAGPGASISKITRTNPQLLAYARQAYGRIDLDDDEWKQCIDAYKMNMVFQDIARKKANDEELARAGKFKHEYDSDEETEGGTWEHKVRMKEMEKTRDWAQELTQSAHGKHHIGDFLPPDELAKFMEKYKAVKEGKQLDESEYQEYKLQQDNIGFKMLQKMGWSSGEGLGAENQGILAPIDKGKVPSDKMGLGVEKPGDLNEEDDEYTAYRKRMMLAYRFRPNPLNNPRRAYY</sequence>
<dbReference type="InterPro" id="IPR040169">
    <property type="entry name" value="SUGP1/2"/>
</dbReference>
<dbReference type="Proteomes" id="UP000198287">
    <property type="component" value="Unassembled WGS sequence"/>
</dbReference>
<evidence type="ECO:0000256" key="5">
    <source>
        <dbReference type="SAM" id="MobiDB-lite"/>
    </source>
</evidence>
<accession>A0A226F6S9</accession>
<dbReference type="SMART" id="SM00443">
    <property type="entry name" value="G_patch"/>
    <property type="match status" value="1"/>
</dbReference>
<feature type="compositionally biased region" description="Pro residues" evidence="5">
    <location>
        <begin position="276"/>
        <end position="287"/>
    </location>
</feature>
<evidence type="ECO:0000313" key="7">
    <source>
        <dbReference type="EMBL" id="OXA65040.1"/>
    </source>
</evidence>
<dbReference type="Pfam" id="PF01585">
    <property type="entry name" value="G-patch"/>
    <property type="match status" value="1"/>
</dbReference>
<dbReference type="SUPFAM" id="SSF109905">
    <property type="entry name" value="Surp module (SWAP domain)"/>
    <property type="match status" value="1"/>
</dbReference>
<dbReference type="InterPro" id="IPR000467">
    <property type="entry name" value="G_patch_dom"/>
</dbReference>
<feature type="region of interest" description="Disordered" evidence="5">
    <location>
        <begin position="412"/>
        <end position="443"/>
    </location>
</feature>
<feature type="compositionally biased region" description="Low complexity" evidence="5">
    <location>
        <begin position="68"/>
        <end position="87"/>
    </location>
</feature>
<dbReference type="Gene3D" id="1.10.10.790">
    <property type="entry name" value="Surp module"/>
    <property type="match status" value="1"/>
</dbReference>
<feature type="region of interest" description="Disordered" evidence="5">
    <location>
        <begin position="1"/>
        <end position="28"/>
    </location>
</feature>
<dbReference type="Pfam" id="PF01805">
    <property type="entry name" value="Surp"/>
    <property type="match status" value="1"/>
</dbReference>
<dbReference type="PANTHER" id="PTHR23340:SF0">
    <property type="entry name" value="SURP AND G-PATCH DOMAIN-CONTAINING PROTEIN 1 ISOFORM X1"/>
    <property type="match status" value="1"/>
</dbReference>
<dbReference type="GO" id="GO:0006397">
    <property type="term" value="P:mRNA processing"/>
    <property type="evidence" value="ECO:0007669"/>
    <property type="project" value="UniProtKB-KW"/>
</dbReference>
<comment type="subcellular location">
    <subcellularLocation>
        <location evidence="1">Nucleus</location>
    </subcellularLocation>
</comment>
<keyword evidence="8" id="KW-1185">Reference proteome</keyword>
<evidence type="ECO:0000256" key="2">
    <source>
        <dbReference type="ARBA" id="ARBA00022664"/>
    </source>
</evidence>
<dbReference type="OrthoDB" id="4822at2759"/>
<dbReference type="InterPro" id="IPR000061">
    <property type="entry name" value="Surp"/>
</dbReference>
<dbReference type="PROSITE" id="PS50174">
    <property type="entry name" value="G_PATCH"/>
    <property type="match status" value="1"/>
</dbReference>
<dbReference type="OMA" id="DEYTAYR"/>
<feature type="compositionally biased region" description="Polar residues" evidence="5">
    <location>
        <begin position="412"/>
        <end position="426"/>
    </location>
</feature>
<reference evidence="7 8" key="1">
    <citation type="submission" date="2015-12" db="EMBL/GenBank/DDBJ databases">
        <title>The genome of Folsomia candida.</title>
        <authorList>
            <person name="Faddeeva A."/>
            <person name="Derks M.F."/>
            <person name="Anvar Y."/>
            <person name="Smit S."/>
            <person name="Van Straalen N."/>
            <person name="Roelofs D."/>
        </authorList>
    </citation>
    <scope>NUCLEOTIDE SEQUENCE [LARGE SCALE GENOMIC DNA]</scope>
    <source>
        <strain evidence="7 8">VU population</strain>
        <tissue evidence="7">Whole body</tissue>
    </source>
</reference>
<feature type="domain" description="G-patch" evidence="6">
    <location>
        <begin position="712"/>
        <end position="759"/>
    </location>
</feature>